<reference evidence="6" key="1">
    <citation type="submission" date="2021-01" db="EMBL/GenBank/DDBJ databases">
        <authorList>
            <consortium name="Genoscope - CEA"/>
            <person name="William W."/>
        </authorList>
    </citation>
    <scope>NUCLEOTIDE SEQUENCE</scope>
</reference>
<feature type="signal peptide" evidence="4">
    <location>
        <begin position="1"/>
        <end position="24"/>
    </location>
</feature>
<feature type="domain" description="Gnk2-homologous" evidence="5">
    <location>
        <begin position="19"/>
        <end position="122"/>
    </location>
</feature>
<dbReference type="InterPro" id="IPR038408">
    <property type="entry name" value="GNK2_sf"/>
</dbReference>
<dbReference type="EMBL" id="HG994363">
    <property type="protein sequence ID" value="CAF2042549.1"/>
    <property type="molecule type" value="Genomic_DNA"/>
</dbReference>
<dbReference type="InterPro" id="IPR002902">
    <property type="entry name" value="GNK2"/>
</dbReference>
<keyword evidence="3" id="KW-0472">Membrane</keyword>
<feature type="chain" id="PRO_5032814514" evidence="4">
    <location>
        <begin position="25"/>
        <end position="123"/>
    </location>
</feature>
<dbReference type="AlphaFoldDB" id="A0A816P192"/>
<evidence type="ECO:0000256" key="3">
    <source>
        <dbReference type="SAM" id="Phobius"/>
    </source>
</evidence>
<evidence type="ECO:0000313" key="6">
    <source>
        <dbReference type="EMBL" id="CAF2042549.1"/>
    </source>
</evidence>
<accession>A0A816P192</accession>
<evidence type="ECO:0000259" key="5">
    <source>
        <dbReference type="PROSITE" id="PS51473"/>
    </source>
</evidence>
<evidence type="ECO:0000256" key="2">
    <source>
        <dbReference type="ARBA" id="ARBA00022737"/>
    </source>
</evidence>
<sequence length="123" mass="13346">MRKFPNVILFSCLLLLLTFIDVEAGCEGSLFAVISTYSENLNSLFSSLASKVTANDGFYNTSTGEGSNKVYGLALFGQGYKKQGCANCVEQATMTMLLALYGMLIILSLLNSSFSRLLCQIIL</sequence>
<organism evidence="6">
    <name type="scientific">Brassica napus</name>
    <name type="common">Rape</name>
    <dbReference type="NCBI Taxonomy" id="3708"/>
    <lineage>
        <taxon>Eukaryota</taxon>
        <taxon>Viridiplantae</taxon>
        <taxon>Streptophyta</taxon>
        <taxon>Embryophyta</taxon>
        <taxon>Tracheophyta</taxon>
        <taxon>Spermatophyta</taxon>
        <taxon>Magnoliopsida</taxon>
        <taxon>eudicotyledons</taxon>
        <taxon>Gunneridae</taxon>
        <taxon>Pentapetalae</taxon>
        <taxon>rosids</taxon>
        <taxon>malvids</taxon>
        <taxon>Brassicales</taxon>
        <taxon>Brassicaceae</taxon>
        <taxon>Brassiceae</taxon>
        <taxon>Brassica</taxon>
    </lineage>
</organism>
<keyword evidence="1 4" id="KW-0732">Signal</keyword>
<keyword evidence="3" id="KW-1133">Transmembrane helix</keyword>
<dbReference type="Proteomes" id="UP001295469">
    <property type="component" value="Chromosome A09"/>
</dbReference>
<dbReference type="CDD" id="cd23509">
    <property type="entry name" value="Gnk2-like"/>
    <property type="match status" value="1"/>
</dbReference>
<dbReference type="PANTHER" id="PTHR32099">
    <property type="entry name" value="CYSTEINE-RICH REPEAT SECRETORY PROTEIN"/>
    <property type="match status" value="1"/>
</dbReference>
<dbReference type="Pfam" id="PF01657">
    <property type="entry name" value="Stress-antifung"/>
    <property type="match status" value="1"/>
</dbReference>
<proteinExistence type="predicted"/>
<dbReference type="PANTHER" id="PTHR32099:SF70">
    <property type="entry name" value="GNK2-HOMOLOGOUS DOMAIN-CONTAINING PROTEIN"/>
    <property type="match status" value="1"/>
</dbReference>
<feature type="transmembrane region" description="Helical" evidence="3">
    <location>
        <begin position="92"/>
        <end position="110"/>
    </location>
</feature>
<protein>
    <submittedName>
        <fullName evidence="6">(rape) hypothetical protein</fullName>
    </submittedName>
</protein>
<evidence type="ECO:0000256" key="1">
    <source>
        <dbReference type="ARBA" id="ARBA00022729"/>
    </source>
</evidence>
<keyword evidence="3" id="KW-0812">Transmembrane</keyword>
<keyword evidence="2" id="KW-0677">Repeat</keyword>
<evidence type="ECO:0000256" key="4">
    <source>
        <dbReference type="SAM" id="SignalP"/>
    </source>
</evidence>
<name>A0A816P192_BRANA</name>
<gene>
    <name evidence="6" type="ORF">DARMORV10_A09P26240.1</name>
</gene>
<dbReference type="Gene3D" id="3.30.430.20">
    <property type="entry name" value="Gnk2 domain, C-X8-C-X2-C motif"/>
    <property type="match status" value="1"/>
</dbReference>
<dbReference type="PROSITE" id="PS51473">
    <property type="entry name" value="GNK2"/>
    <property type="match status" value="1"/>
</dbReference>